<comment type="catalytic activity">
    <reaction evidence="3">
        <text>alpha-L-fucose = beta-L-fucose</text>
        <dbReference type="Rhea" id="RHEA:25580"/>
        <dbReference type="ChEBI" id="CHEBI:42548"/>
        <dbReference type="ChEBI" id="CHEBI:42589"/>
        <dbReference type="EC" id="5.1.3.29"/>
    </reaction>
</comment>
<organism evidence="4 5">
    <name type="scientific">Faecalibacterium gallinarum</name>
    <dbReference type="NCBI Taxonomy" id="2903556"/>
    <lineage>
        <taxon>Bacteria</taxon>
        <taxon>Bacillati</taxon>
        <taxon>Bacillota</taxon>
        <taxon>Clostridia</taxon>
        <taxon>Eubacteriales</taxon>
        <taxon>Oscillospiraceae</taxon>
        <taxon>Faecalibacterium</taxon>
    </lineage>
</organism>
<dbReference type="GO" id="GO:0042806">
    <property type="term" value="F:fucose binding"/>
    <property type="evidence" value="ECO:0007669"/>
    <property type="project" value="TreeGrafter"/>
</dbReference>
<comment type="caution">
    <text evidence="4">The sequence shown here is derived from an EMBL/GenBank/DDBJ whole genome shotgun (WGS) entry which is preliminary data.</text>
</comment>
<keyword evidence="5" id="KW-1185">Reference proteome</keyword>
<evidence type="ECO:0000256" key="2">
    <source>
        <dbReference type="ARBA" id="ARBA00023235"/>
    </source>
</evidence>
<sequence length="146" mass="15812">MLKGISPLLSPQLLKVLAEMGHGDTLVIGDANFAAASMARDRILVRADGLPTEKLADAILQLFPLDDWAEAPVILMGLEDSKGELQPLDQCKAIRAVVAKYEPEAAQKCRVVDREAFYALARDAYAVVAAGETHRYGCVIFQKGIC</sequence>
<evidence type="ECO:0000256" key="1">
    <source>
        <dbReference type="ARBA" id="ARBA00000223"/>
    </source>
</evidence>
<dbReference type="Pfam" id="PF05025">
    <property type="entry name" value="RbsD_FucU"/>
    <property type="match status" value="1"/>
</dbReference>
<dbReference type="GO" id="GO:0006004">
    <property type="term" value="P:fucose metabolic process"/>
    <property type="evidence" value="ECO:0007669"/>
    <property type="project" value="TreeGrafter"/>
</dbReference>
<protein>
    <submittedName>
        <fullName evidence="4">Fucose isomerase</fullName>
    </submittedName>
</protein>
<dbReference type="InterPro" id="IPR007721">
    <property type="entry name" value="RbsD_FucU"/>
</dbReference>
<dbReference type="InterPro" id="IPR050443">
    <property type="entry name" value="RbsD/FucU_mutarotase"/>
</dbReference>
<dbReference type="InterPro" id="IPR023750">
    <property type="entry name" value="RbsD-like_sf"/>
</dbReference>
<proteinExistence type="predicted"/>
<dbReference type="PANTHER" id="PTHR31690:SF4">
    <property type="entry name" value="FUCOSE MUTAROTASE"/>
    <property type="match status" value="1"/>
</dbReference>
<accession>A0AA37MXY5</accession>
<dbReference type="Gene3D" id="3.40.1650.10">
    <property type="entry name" value="RbsD-like domain"/>
    <property type="match status" value="1"/>
</dbReference>
<dbReference type="GO" id="GO:0036373">
    <property type="term" value="F:L-fucose mutarotase activity"/>
    <property type="evidence" value="ECO:0007669"/>
    <property type="project" value="UniProtKB-EC"/>
</dbReference>
<evidence type="ECO:0000313" key="4">
    <source>
        <dbReference type="EMBL" id="GJN64514.1"/>
    </source>
</evidence>
<dbReference type="GO" id="GO:0062193">
    <property type="term" value="F:D-ribose pyranase activity"/>
    <property type="evidence" value="ECO:0007669"/>
    <property type="project" value="UniProtKB-EC"/>
</dbReference>
<evidence type="ECO:0000256" key="3">
    <source>
        <dbReference type="ARBA" id="ARBA00036324"/>
    </source>
</evidence>
<gene>
    <name evidence="4" type="primary">fucU</name>
    <name evidence="4" type="ORF">JCM17207_11390</name>
</gene>
<reference evidence="4" key="1">
    <citation type="journal article" date="2022" name="Int. J. Syst. Evol. Microbiol.">
        <title>Genome-based, phenotypic and chemotaxonomic classification of Faecalibacterium strains: proposal of three novel species Faecalibacterium duncaniae sp. nov., Faecalibacterium hattorii sp. nov. and Faecalibacterium gallinarum sp. nov. .</title>
        <authorList>
            <person name="Sakamoto M."/>
            <person name="Sakurai N."/>
            <person name="Tanno H."/>
            <person name="Iino T."/>
            <person name="Ohkuma M."/>
            <person name="Endo A."/>
        </authorList>
    </citation>
    <scope>NUCLEOTIDE SEQUENCE</scope>
    <source>
        <strain evidence="4">JCM 17207</strain>
    </source>
</reference>
<evidence type="ECO:0000313" key="5">
    <source>
        <dbReference type="Proteomes" id="UP001055185"/>
    </source>
</evidence>
<dbReference type="EMBL" id="BQKV01000036">
    <property type="protein sequence ID" value="GJN64514.1"/>
    <property type="molecule type" value="Genomic_DNA"/>
</dbReference>
<dbReference type="Proteomes" id="UP001055185">
    <property type="component" value="Unassembled WGS sequence"/>
</dbReference>
<dbReference type="RefSeq" id="WP_238316712.1">
    <property type="nucleotide sequence ID" value="NZ_BQKV01000036.1"/>
</dbReference>
<dbReference type="PANTHER" id="PTHR31690">
    <property type="entry name" value="FUCOSE MUTAROTASE"/>
    <property type="match status" value="1"/>
</dbReference>
<name>A0AA37MXY5_9FIRM</name>
<dbReference type="SUPFAM" id="SSF102546">
    <property type="entry name" value="RbsD-like"/>
    <property type="match status" value="1"/>
</dbReference>
<dbReference type="AlphaFoldDB" id="A0AA37MXY5"/>
<comment type="catalytic activity">
    <reaction evidence="1">
        <text>beta-D-ribopyranose = beta-D-ribofuranose</text>
        <dbReference type="Rhea" id="RHEA:25432"/>
        <dbReference type="ChEBI" id="CHEBI:27476"/>
        <dbReference type="ChEBI" id="CHEBI:47002"/>
        <dbReference type="EC" id="5.4.99.62"/>
    </reaction>
</comment>
<keyword evidence="2 4" id="KW-0413">Isomerase</keyword>